<dbReference type="Proteomes" id="UP000654471">
    <property type="component" value="Unassembled WGS sequence"/>
</dbReference>
<dbReference type="CDD" id="cd00093">
    <property type="entry name" value="HTH_XRE"/>
    <property type="match status" value="1"/>
</dbReference>
<sequence>MSPRKDPDPSASVPCFYGAELRFLRESAGLTLDQLVEGSFRGAPLLSRIERGELGMPMDLAVHVDKKLKTGGFFERHCEKVQQARRSGLATYFADVAEMEVRATTIEEWAPGVIPGLLQTEAYVRRLAQTGKPWLKAREVERLVRARVARADFWKRGDHAYYWGILQESLIRRPTLPPDQMADQLDHIAAVIRSSESVLQLLPEAAATGPIMMGDLRVMTFPDAPVITYTENAHSGQVIDFPPLVMEYRRSYDLLRAAALSPEASLAMVEDAARGYRHEAQQQD</sequence>
<gene>
    <name evidence="2" type="ORF">GCM10010211_69600</name>
</gene>
<dbReference type="InterPro" id="IPR001387">
    <property type="entry name" value="Cro/C1-type_HTH"/>
</dbReference>
<dbReference type="SUPFAM" id="SSF47413">
    <property type="entry name" value="lambda repressor-like DNA-binding domains"/>
    <property type="match status" value="1"/>
</dbReference>
<proteinExistence type="predicted"/>
<evidence type="ECO:0000313" key="3">
    <source>
        <dbReference type="Proteomes" id="UP000654471"/>
    </source>
</evidence>
<reference evidence="3" key="1">
    <citation type="journal article" date="2019" name="Int. J. Syst. Evol. Microbiol.">
        <title>The Global Catalogue of Microorganisms (GCM) 10K type strain sequencing project: providing services to taxonomists for standard genome sequencing and annotation.</title>
        <authorList>
            <consortium name="The Broad Institute Genomics Platform"/>
            <consortium name="The Broad Institute Genome Sequencing Center for Infectious Disease"/>
            <person name="Wu L."/>
            <person name="Ma J."/>
        </authorList>
    </citation>
    <scope>NUCLEOTIDE SEQUENCE [LARGE SCALE GENOMIC DNA]</scope>
    <source>
        <strain evidence="3">JCM 3399</strain>
    </source>
</reference>
<evidence type="ECO:0000313" key="2">
    <source>
        <dbReference type="EMBL" id="GGU92888.1"/>
    </source>
</evidence>
<accession>A0ABQ2VK40</accession>
<dbReference type="InterPro" id="IPR043917">
    <property type="entry name" value="DUF5753"/>
</dbReference>
<feature type="domain" description="DUF5753" evidence="1">
    <location>
        <begin position="93"/>
        <end position="270"/>
    </location>
</feature>
<protein>
    <submittedName>
        <fullName evidence="2">Transcriptional regulator</fullName>
    </submittedName>
</protein>
<organism evidence="2 3">
    <name type="scientific">Streptomyces albospinus</name>
    <dbReference type="NCBI Taxonomy" id="285515"/>
    <lineage>
        <taxon>Bacteria</taxon>
        <taxon>Bacillati</taxon>
        <taxon>Actinomycetota</taxon>
        <taxon>Actinomycetes</taxon>
        <taxon>Kitasatosporales</taxon>
        <taxon>Streptomycetaceae</taxon>
        <taxon>Streptomyces</taxon>
    </lineage>
</organism>
<name>A0ABQ2VK40_9ACTN</name>
<comment type="caution">
    <text evidence="2">The sequence shown here is derived from an EMBL/GenBank/DDBJ whole genome shotgun (WGS) entry which is preliminary data.</text>
</comment>
<dbReference type="EMBL" id="BMRP01000041">
    <property type="protein sequence ID" value="GGU92888.1"/>
    <property type="molecule type" value="Genomic_DNA"/>
</dbReference>
<dbReference type="RefSeq" id="WP_189306874.1">
    <property type="nucleotide sequence ID" value="NZ_BMRP01000041.1"/>
</dbReference>
<evidence type="ECO:0000259" key="1">
    <source>
        <dbReference type="Pfam" id="PF19054"/>
    </source>
</evidence>
<dbReference type="InterPro" id="IPR010982">
    <property type="entry name" value="Lambda_DNA-bd_dom_sf"/>
</dbReference>
<dbReference type="Pfam" id="PF19054">
    <property type="entry name" value="DUF5753"/>
    <property type="match status" value="1"/>
</dbReference>
<keyword evidence="3" id="KW-1185">Reference proteome</keyword>